<evidence type="ECO:0000256" key="1">
    <source>
        <dbReference type="ARBA" id="ARBA00010529"/>
    </source>
</evidence>
<dbReference type="Gene3D" id="4.10.520.10">
    <property type="entry name" value="IHF-like DNA-binding proteins"/>
    <property type="match status" value="1"/>
</dbReference>
<comment type="similarity">
    <text evidence="1 4">Belongs to the bacterial histone-like protein family.</text>
</comment>
<name>A0ABR7DYD4_9BACT</name>
<keyword evidence="2" id="KW-0226">DNA condensation</keyword>
<dbReference type="PRINTS" id="PR01727">
    <property type="entry name" value="DNABINDINGHU"/>
</dbReference>
<organism evidence="5 6">
    <name type="scientific">Parabacteroides segnis</name>
    <dbReference type="NCBI Taxonomy" id="2763058"/>
    <lineage>
        <taxon>Bacteria</taxon>
        <taxon>Pseudomonadati</taxon>
        <taxon>Bacteroidota</taxon>
        <taxon>Bacteroidia</taxon>
        <taxon>Bacteroidales</taxon>
        <taxon>Tannerellaceae</taxon>
        <taxon>Parabacteroides</taxon>
    </lineage>
</organism>
<dbReference type="CDD" id="cd13832">
    <property type="entry name" value="IHF"/>
    <property type="match status" value="1"/>
</dbReference>
<accession>A0ABR7DYD4</accession>
<dbReference type="Proteomes" id="UP000644010">
    <property type="component" value="Unassembled WGS sequence"/>
</dbReference>
<dbReference type="EMBL" id="JACOOI010000005">
    <property type="protein sequence ID" value="MBC5642515.1"/>
    <property type="molecule type" value="Genomic_DNA"/>
</dbReference>
<dbReference type="SMART" id="SM00411">
    <property type="entry name" value="BHL"/>
    <property type="match status" value="1"/>
</dbReference>
<evidence type="ECO:0000256" key="4">
    <source>
        <dbReference type="RuleBase" id="RU003939"/>
    </source>
</evidence>
<dbReference type="InterPro" id="IPR000119">
    <property type="entry name" value="Hist_DNA-bd"/>
</dbReference>
<keyword evidence="6" id="KW-1185">Reference proteome</keyword>
<keyword evidence="3 5" id="KW-0238">DNA-binding</keyword>
<dbReference type="GO" id="GO:0003677">
    <property type="term" value="F:DNA binding"/>
    <property type="evidence" value="ECO:0007669"/>
    <property type="project" value="UniProtKB-KW"/>
</dbReference>
<evidence type="ECO:0000256" key="3">
    <source>
        <dbReference type="ARBA" id="ARBA00023125"/>
    </source>
</evidence>
<evidence type="ECO:0000256" key="2">
    <source>
        <dbReference type="ARBA" id="ARBA00023067"/>
    </source>
</evidence>
<protein>
    <submittedName>
        <fullName evidence="5">HU family DNA-binding protein</fullName>
    </submittedName>
</protein>
<evidence type="ECO:0000313" key="5">
    <source>
        <dbReference type="EMBL" id="MBC5642515.1"/>
    </source>
</evidence>
<proteinExistence type="inferred from homology"/>
<dbReference type="PANTHER" id="PTHR33175">
    <property type="entry name" value="DNA-BINDING PROTEIN HU"/>
    <property type="match status" value="1"/>
</dbReference>
<sequence length="92" mass="10780">MNKGTFITELAVRTGRPVTEVRRFVDDFFALTTEVLAREEEILFLRFGRFYPRKQFARPVRNPKTGAPVMLDERTTVRFKPGKDLFATINRK</sequence>
<dbReference type="Pfam" id="PF00216">
    <property type="entry name" value="Bac_DNA_binding"/>
    <property type="match status" value="1"/>
</dbReference>
<evidence type="ECO:0000313" key="6">
    <source>
        <dbReference type="Proteomes" id="UP000644010"/>
    </source>
</evidence>
<reference evidence="5 6" key="1">
    <citation type="submission" date="2020-08" db="EMBL/GenBank/DDBJ databases">
        <title>Genome public.</title>
        <authorList>
            <person name="Liu C."/>
            <person name="Sun Q."/>
        </authorList>
    </citation>
    <scope>NUCLEOTIDE SEQUENCE [LARGE SCALE GENOMIC DNA]</scope>
    <source>
        <strain evidence="5 6">BX2</strain>
    </source>
</reference>
<dbReference type="InterPro" id="IPR010992">
    <property type="entry name" value="IHF-like_DNA-bd_dom_sf"/>
</dbReference>
<dbReference type="PANTHER" id="PTHR33175:SF3">
    <property type="entry name" value="DNA-BINDING PROTEIN HU-BETA"/>
    <property type="match status" value="1"/>
</dbReference>
<gene>
    <name evidence="5" type="ORF">H8S77_06405</name>
</gene>
<comment type="caution">
    <text evidence="5">The sequence shown here is derived from an EMBL/GenBank/DDBJ whole genome shotgun (WGS) entry which is preliminary data.</text>
</comment>
<dbReference type="RefSeq" id="WP_186958751.1">
    <property type="nucleotide sequence ID" value="NZ_JACOOI010000005.1"/>
</dbReference>
<dbReference type="SUPFAM" id="SSF47729">
    <property type="entry name" value="IHF-like DNA-binding proteins"/>
    <property type="match status" value="1"/>
</dbReference>